<keyword evidence="2" id="KW-0812">Transmembrane</keyword>
<evidence type="ECO:0000313" key="3">
    <source>
        <dbReference type="EMBL" id="BAD68173.1"/>
    </source>
</evidence>
<keyword evidence="2" id="KW-0472">Membrane</keyword>
<evidence type="ECO:0000256" key="1">
    <source>
        <dbReference type="SAM" id="MobiDB-lite"/>
    </source>
</evidence>
<feature type="region of interest" description="Disordered" evidence="1">
    <location>
        <begin position="43"/>
        <end position="64"/>
    </location>
</feature>
<accession>Q5VQW8</accession>
<dbReference type="AlphaFoldDB" id="Q5VQW8"/>
<reference evidence="3" key="1">
    <citation type="journal article" date="2002" name="Nature">
        <title>The genome sequence and structure of rice chromosome 1.</title>
        <authorList>
            <person name="Sasaki T."/>
            <person name="Matsumoto T."/>
            <person name="Yamamoto K."/>
            <person name="Sakata K."/>
            <person name="Baba T."/>
            <person name="Katayose Y."/>
            <person name="Wu J."/>
            <person name="Niimura Y."/>
            <person name="Cheng Z."/>
            <person name="Nagamura Y."/>
            <person name="Antonio B.A."/>
            <person name="Kanamori H."/>
            <person name="Hosokawa S."/>
            <person name="Masukawa M."/>
            <person name="Arikawa K."/>
            <person name="Chiden Y."/>
            <person name="Hayashi M."/>
            <person name="Okamoto M."/>
            <person name="Ando T."/>
            <person name="Aoki H."/>
            <person name="Arita K."/>
            <person name="Hamada M."/>
            <person name="Harada C."/>
            <person name="Hijishita S."/>
            <person name="Honda M."/>
            <person name="Ichikawa Y."/>
            <person name="Idonuma A."/>
            <person name="Iijima M."/>
            <person name="Ikeda M."/>
            <person name="Ikeno M."/>
            <person name="Itoh S."/>
            <person name="Itoh T."/>
            <person name="Itoh Y."/>
            <person name="Itoh Y."/>
            <person name="Iwabuchi A."/>
            <person name="Kamiya K."/>
            <person name="Karasawa W."/>
            <person name="Katagiri S."/>
            <person name="Kikuta A."/>
            <person name="Kobayashi N."/>
            <person name="Kono I."/>
            <person name="Machita K."/>
            <person name="Maehara T."/>
            <person name="Mizuno H."/>
            <person name="Mizubayashi T."/>
            <person name="Mukai Y."/>
            <person name="Nagasaki H."/>
            <person name="Nakashima M."/>
            <person name="Nakama Y."/>
            <person name="Nakamichi Y."/>
            <person name="Nakamura M."/>
            <person name="Namiki N."/>
            <person name="Negishi M."/>
            <person name="Ohta I."/>
            <person name="Ono N."/>
            <person name="Saji S."/>
            <person name="Sakai K."/>
            <person name="Shibata M."/>
            <person name="Shimokawa T."/>
            <person name="Shomura A."/>
            <person name="Song J."/>
            <person name="Takazaki Y."/>
            <person name="Terasawa K."/>
            <person name="Tsuji K."/>
            <person name="Waki K."/>
            <person name="Yamagata H."/>
            <person name="Yamane H."/>
            <person name="Yoshiki S."/>
            <person name="Yoshihara R."/>
            <person name="Yukawa K."/>
            <person name="Zhong H."/>
            <person name="Iwama H."/>
            <person name="Endo T."/>
            <person name="Ito H."/>
            <person name="Hahn J.H."/>
            <person name="Kim H.I."/>
            <person name="Eun M.Y."/>
            <person name="Yano M."/>
            <person name="Jiang J."/>
            <person name="Gojobori T."/>
        </authorList>
    </citation>
    <scope>NUCLEOTIDE SEQUENCE [LARGE SCALE GENOMIC DNA]</scope>
</reference>
<evidence type="ECO:0000256" key="2">
    <source>
        <dbReference type="SAM" id="Phobius"/>
    </source>
</evidence>
<sequence>MQGSQIESGADTARLLPSFTLAAIIALASSAASVNLAAGWNINDTTNPYTDRDSKKKYKCQIYP</sequence>
<gene>
    <name evidence="3" type="primary">P0034E02.60</name>
</gene>
<protein>
    <submittedName>
        <fullName evidence="3">Uncharacterized protein</fullName>
    </submittedName>
</protein>
<dbReference type="Proteomes" id="UP000817658">
    <property type="component" value="Chromosome 1"/>
</dbReference>
<proteinExistence type="predicted"/>
<organism evidence="3">
    <name type="scientific">Oryza sativa subsp. japonica</name>
    <name type="common">Rice</name>
    <dbReference type="NCBI Taxonomy" id="39947"/>
    <lineage>
        <taxon>Eukaryota</taxon>
        <taxon>Viridiplantae</taxon>
        <taxon>Streptophyta</taxon>
        <taxon>Embryophyta</taxon>
        <taxon>Tracheophyta</taxon>
        <taxon>Spermatophyta</taxon>
        <taxon>Magnoliopsida</taxon>
        <taxon>Liliopsida</taxon>
        <taxon>Poales</taxon>
        <taxon>Poaceae</taxon>
        <taxon>BOP clade</taxon>
        <taxon>Oryzoideae</taxon>
        <taxon>Oryzeae</taxon>
        <taxon>Oryzinae</taxon>
        <taxon>Oryza</taxon>
        <taxon>Oryza sativa</taxon>
    </lineage>
</organism>
<name>Q5VQW8_ORYSJ</name>
<dbReference type="EMBL" id="AP003232">
    <property type="protein sequence ID" value="BAD68173.1"/>
    <property type="molecule type" value="Genomic_DNA"/>
</dbReference>
<feature type="compositionally biased region" description="Basic residues" evidence="1">
    <location>
        <begin position="55"/>
        <end position="64"/>
    </location>
</feature>
<keyword evidence="2" id="KW-1133">Transmembrane helix</keyword>
<feature type="transmembrane region" description="Helical" evidence="2">
    <location>
        <begin position="21"/>
        <end position="42"/>
    </location>
</feature>